<dbReference type="AlphaFoldDB" id="A0A5S9F1F8"/>
<proteinExistence type="predicted"/>
<reference evidence="2 3" key="1">
    <citation type="submission" date="2019-08" db="EMBL/GenBank/DDBJ databases">
        <title>Complete genome sequence of Candidatus Uab amorphum.</title>
        <authorList>
            <person name="Shiratori T."/>
            <person name="Suzuki S."/>
            <person name="Kakizawa Y."/>
            <person name="Ishida K."/>
        </authorList>
    </citation>
    <scope>NUCLEOTIDE SEQUENCE [LARGE SCALE GENOMIC DNA]</scope>
    <source>
        <strain evidence="2 3">SRT547</strain>
    </source>
</reference>
<dbReference type="InterPro" id="IPR016181">
    <property type="entry name" value="Acyl_CoA_acyltransferase"/>
</dbReference>
<evidence type="ECO:0000313" key="2">
    <source>
        <dbReference type="EMBL" id="BBM82567.1"/>
    </source>
</evidence>
<dbReference type="KEGG" id="uam:UABAM_00910"/>
<evidence type="ECO:0000313" key="3">
    <source>
        <dbReference type="Proteomes" id="UP000326354"/>
    </source>
</evidence>
<dbReference type="Gene3D" id="3.40.630.30">
    <property type="match status" value="1"/>
</dbReference>
<protein>
    <submittedName>
        <fullName evidence="2">ElaA protein</fullName>
    </submittedName>
</protein>
<gene>
    <name evidence="2" type="ORF">UABAM_00910</name>
</gene>
<dbReference type="Pfam" id="PF13673">
    <property type="entry name" value="Acetyltransf_10"/>
    <property type="match status" value="1"/>
</dbReference>
<name>A0A5S9F1F8_UABAM</name>
<dbReference type="Proteomes" id="UP000326354">
    <property type="component" value="Chromosome"/>
</dbReference>
<accession>A0A5S9F1F8</accession>
<dbReference type="SUPFAM" id="SSF55729">
    <property type="entry name" value="Acyl-CoA N-acyltransferases (Nat)"/>
    <property type="match status" value="1"/>
</dbReference>
<organism evidence="2 3">
    <name type="scientific">Uabimicrobium amorphum</name>
    <dbReference type="NCBI Taxonomy" id="2596890"/>
    <lineage>
        <taxon>Bacteria</taxon>
        <taxon>Pseudomonadati</taxon>
        <taxon>Planctomycetota</taxon>
        <taxon>Candidatus Uabimicrobiia</taxon>
        <taxon>Candidatus Uabimicrobiales</taxon>
        <taxon>Candidatus Uabimicrobiaceae</taxon>
        <taxon>Candidatus Uabimicrobium</taxon>
    </lineage>
</organism>
<keyword evidence="3" id="KW-1185">Reference proteome</keyword>
<dbReference type="EMBL" id="AP019860">
    <property type="protein sequence ID" value="BBM82567.1"/>
    <property type="molecule type" value="Genomic_DNA"/>
</dbReference>
<evidence type="ECO:0000259" key="1">
    <source>
        <dbReference type="PROSITE" id="PS51186"/>
    </source>
</evidence>
<sequence length="146" mass="17305">MSVTYVLKKFCDLTLYELYEILKVRQEVFVIEQQCFYLDLDDKDQESIHLQGIYNEKLVSYLRIIPEKDKVKIGRVITRKEMRGKKIARAMMDHALQKIAQMFPEQTLELAAQEHLQDFYSSFGFDAISDPYDEDGIMHVDMRKNK</sequence>
<dbReference type="InterPro" id="IPR000182">
    <property type="entry name" value="GNAT_dom"/>
</dbReference>
<dbReference type="OrthoDB" id="9796171at2"/>
<feature type="domain" description="N-acetyltransferase" evidence="1">
    <location>
        <begin position="8"/>
        <end position="146"/>
    </location>
</feature>
<dbReference type="PROSITE" id="PS51186">
    <property type="entry name" value="GNAT"/>
    <property type="match status" value="1"/>
</dbReference>
<dbReference type="GO" id="GO:0016747">
    <property type="term" value="F:acyltransferase activity, transferring groups other than amino-acyl groups"/>
    <property type="evidence" value="ECO:0007669"/>
    <property type="project" value="InterPro"/>
</dbReference>
<dbReference type="CDD" id="cd04301">
    <property type="entry name" value="NAT_SF"/>
    <property type="match status" value="1"/>
</dbReference>